<dbReference type="Gene3D" id="1.25.40.10">
    <property type="entry name" value="Tetratricopeptide repeat domain"/>
    <property type="match status" value="3"/>
</dbReference>
<evidence type="ECO:0000313" key="3">
    <source>
        <dbReference type="EMBL" id="CAK9215921.1"/>
    </source>
</evidence>
<gene>
    <name evidence="3" type="ORF">CSSPTR1EN2_LOCUS13070</name>
</gene>
<dbReference type="EMBL" id="OZ019894">
    <property type="protein sequence ID" value="CAK9215921.1"/>
    <property type="molecule type" value="Genomic_DNA"/>
</dbReference>
<dbReference type="PROSITE" id="PS51375">
    <property type="entry name" value="PPR"/>
    <property type="match status" value="1"/>
</dbReference>
<organism evidence="3 4">
    <name type="scientific">Sphagnum troendelagicum</name>
    <dbReference type="NCBI Taxonomy" id="128251"/>
    <lineage>
        <taxon>Eukaryota</taxon>
        <taxon>Viridiplantae</taxon>
        <taxon>Streptophyta</taxon>
        <taxon>Embryophyta</taxon>
        <taxon>Bryophyta</taxon>
        <taxon>Sphagnophytina</taxon>
        <taxon>Sphagnopsida</taxon>
        <taxon>Sphagnales</taxon>
        <taxon>Sphagnaceae</taxon>
        <taxon>Sphagnum</taxon>
    </lineage>
</organism>
<feature type="repeat" description="PPR" evidence="2">
    <location>
        <begin position="54"/>
        <end position="88"/>
    </location>
</feature>
<evidence type="ECO:0008006" key="5">
    <source>
        <dbReference type="Google" id="ProtNLM"/>
    </source>
</evidence>
<name>A0ABP0U9A3_9BRYO</name>
<evidence type="ECO:0000313" key="4">
    <source>
        <dbReference type="Proteomes" id="UP001497512"/>
    </source>
</evidence>
<dbReference type="PANTHER" id="PTHR47926">
    <property type="entry name" value="PENTATRICOPEPTIDE REPEAT-CONTAINING PROTEIN"/>
    <property type="match status" value="1"/>
</dbReference>
<reference evidence="3" key="1">
    <citation type="submission" date="2024-02" db="EMBL/GenBank/DDBJ databases">
        <authorList>
            <consortium name="ELIXIR-Norway"/>
            <consortium name="Elixir Norway"/>
        </authorList>
    </citation>
    <scope>NUCLEOTIDE SEQUENCE</scope>
</reference>
<keyword evidence="1" id="KW-0677">Repeat</keyword>
<dbReference type="InterPro" id="IPR046848">
    <property type="entry name" value="E_motif"/>
</dbReference>
<dbReference type="Pfam" id="PF20431">
    <property type="entry name" value="E_motif"/>
    <property type="match status" value="1"/>
</dbReference>
<sequence>MDLCHDASRISESLEGLKMKRESHRNSRGNGSATALEKGKQAHAYIVPNRFEADVSVRNALISMYSRCGSIADVCQVFDKMHTRDVVSYNVAAYADHRHGRKDMLSKGILKMHLRSKSSKLGMQRQCMEPDKVTLSCVLGAYISSIDLEEGKKLHAHVARSGVESNVHLENALTSIMGNEYSVELFQRMQQEGVNPDRISFVSVLNAFTTPTVLELGKFVQTHIIKQGLDSDVGDLPSWNKLITGVLSMVMPKKHSDLYVNCNMKVLWNSLVAGYALHVLGKPTLVLFKQMQIQGVKPDNDTFVAVLSACSHAGLVDEGYCHFLSITKDHGIVPMVQHHGCLVSLLGQAGCFKEAMEFITEMPCQPDAMLCGTLFPACRVDCEVQLAEHAAHDLLKLDPQKASVYELLSKVYAAAGRWDNVVKIQNLMKERAVRKEAGHSWIRVRNRMHTFVAEDISHFQTEIYAMLRDLHEQMKDADFVINTSFVLLGRGLAAAAAAARALFLLPQGNAGTQPLG</sequence>
<dbReference type="InterPro" id="IPR011990">
    <property type="entry name" value="TPR-like_helical_dom_sf"/>
</dbReference>
<dbReference type="NCBIfam" id="TIGR00756">
    <property type="entry name" value="PPR"/>
    <property type="match status" value="1"/>
</dbReference>
<keyword evidence="4" id="KW-1185">Reference proteome</keyword>
<dbReference type="InterPro" id="IPR046960">
    <property type="entry name" value="PPR_At4g14850-like_plant"/>
</dbReference>
<dbReference type="Proteomes" id="UP001497512">
    <property type="component" value="Chromosome 2"/>
</dbReference>
<dbReference type="InterPro" id="IPR002885">
    <property type="entry name" value="PPR_rpt"/>
</dbReference>
<evidence type="ECO:0000256" key="2">
    <source>
        <dbReference type="PROSITE-ProRule" id="PRU00708"/>
    </source>
</evidence>
<protein>
    <recommendedName>
        <fullName evidence="5">Pentatricopeptide repeat-containing protein</fullName>
    </recommendedName>
</protein>
<evidence type="ECO:0000256" key="1">
    <source>
        <dbReference type="ARBA" id="ARBA00022737"/>
    </source>
</evidence>
<proteinExistence type="predicted"/>
<accession>A0ABP0U9A3</accession>
<dbReference type="Pfam" id="PF01535">
    <property type="entry name" value="PPR"/>
    <property type="match status" value="2"/>
</dbReference>